<reference evidence="2" key="1">
    <citation type="submission" date="2017-07" db="EMBL/GenBank/DDBJ databases">
        <title>Taro Niue Genome Assembly and Annotation.</title>
        <authorList>
            <person name="Atibalentja N."/>
            <person name="Keating K."/>
            <person name="Fields C.J."/>
        </authorList>
    </citation>
    <scope>NUCLEOTIDE SEQUENCE</scope>
    <source>
        <strain evidence="2">Niue_2</strain>
        <tissue evidence="2">Leaf</tissue>
    </source>
</reference>
<dbReference type="Proteomes" id="UP000652761">
    <property type="component" value="Unassembled WGS sequence"/>
</dbReference>
<keyword evidence="3" id="KW-1185">Reference proteome</keyword>
<sequence length="102" mass="11420">MIRNTRSLGASNPHAITLPATKKKHSISAHTTADRKKNVEEEWEINVCKPIKHRRMDSTQSDSSQQHIRTENSTEEIDIAQKKGGSRSRQQNSIGSISGSLR</sequence>
<dbReference type="AlphaFoldDB" id="A0A843XL70"/>
<organism evidence="2 3">
    <name type="scientific">Colocasia esculenta</name>
    <name type="common">Wild taro</name>
    <name type="synonym">Arum esculentum</name>
    <dbReference type="NCBI Taxonomy" id="4460"/>
    <lineage>
        <taxon>Eukaryota</taxon>
        <taxon>Viridiplantae</taxon>
        <taxon>Streptophyta</taxon>
        <taxon>Embryophyta</taxon>
        <taxon>Tracheophyta</taxon>
        <taxon>Spermatophyta</taxon>
        <taxon>Magnoliopsida</taxon>
        <taxon>Liliopsida</taxon>
        <taxon>Araceae</taxon>
        <taxon>Aroideae</taxon>
        <taxon>Colocasieae</taxon>
        <taxon>Colocasia</taxon>
    </lineage>
</organism>
<proteinExistence type="predicted"/>
<evidence type="ECO:0000313" key="2">
    <source>
        <dbReference type="EMBL" id="MQM20389.1"/>
    </source>
</evidence>
<gene>
    <name evidence="2" type="ORF">Taro_053407</name>
</gene>
<feature type="compositionally biased region" description="Polar residues" evidence="1">
    <location>
        <begin position="1"/>
        <end position="10"/>
    </location>
</feature>
<feature type="compositionally biased region" description="Polar residues" evidence="1">
    <location>
        <begin position="87"/>
        <end position="102"/>
    </location>
</feature>
<accession>A0A843XL70</accession>
<feature type="compositionally biased region" description="Polar residues" evidence="1">
    <location>
        <begin position="58"/>
        <end position="67"/>
    </location>
</feature>
<evidence type="ECO:0000313" key="3">
    <source>
        <dbReference type="Proteomes" id="UP000652761"/>
    </source>
</evidence>
<feature type="region of interest" description="Disordered" evidence="1">
    <location>
        <begin position="1"/>
        <end position="102"/>
    </location>
</feature>
<protein>
    <submittedName>
        <fullName evidence="2">Uncharacterized protein</fullName>
    </submittedName>
</protein>
<comment type="caution">
    <text evidence="2">The sequence shown here is derived from an EMBL/GenBank/DDBJ whole genome shotgun (WGS) entry which is preliminary data.</text>
</comment>
<name>A0A843XL70_COLES</name>
<dbReference type="EMBL" id="NMUH01009779">
    <property type="protein sequence ID" value="MQM20389.1"/>
    <property type="molecule type" value="Genomic_DNA"/>
</dbReference>
<evidence type="ECO:0000256" key="1">
    <source>
        <dbReference type="SAM" id="MobiDB-lite"/>
    </source>
</evidence>